<sequence>MDFDLSTKLLHHETYSTGTLRLDRKNNLVEVKTAELNKGERICRLADGVMVGKWRDKSDVAFITTELLNEVTTYCNKRNEEKSMPTAIFHYNKNMGGVDRQDQMTSYYPFYRRTLRWYKKLGTHIFQLLLLHAHTMYNKYTNAKKLSFYDFRLKVIATLLPLKPPPPKLTKFHFPEKYPLTASTKRGARKRCQNCSRQNIRKDTMYFCRGCVNFPPLCIECFPQFHQ</sequence>
<evidence type="ECO:0000259" key="1">
    <source>
        <dbReference type="Pfam" id="PF13843"/>
    </source>
</evidence>
<keyword evidence="3" id="KW-1185">Reference proteome</keyword>
<evidence type="ECO:0000313" key="2">
    <source>
        <dbReference type="EMBL" id="KAJ8969614.1"/>
    </source>
</evidence>
<dbReference type="Pfam" id="PF13843">
    <property type="entry name" value="DDE_Tnp_1_7"/>
    <property type="match status" value="1"/>
</dbReference>
<dbReference type="PANTHER" id="PTHR46599:SF3">
    <property type="entry name" value="PIGGYBAC TRANSPOSABLE ELEMENT-DERIVED PROTEIN 4"/>
    <property type="match status" value="1"/>
</dbReference>
<organism evidence="2 3">
    <name type="scientific">Rhamnusium bicolor</name>
    <dbReference type="NCBI Taxonomy" id="1586634"/>
    <lineage>
        <taxon>Eukaryota</taxon>
        <taxon>Metazoa</taxon>
        <taxon>Ecdysozoa</taxon>
        <taxon>Arthropoda</taxon>
        <taxon>Hexapoda</taxon>
        <taxon>Insecta</taxon>
        <taxon>Pterygota</taxon>
        <taxon>Neoptera</taxon>
        <taxon>Endopterygota</taxon>
        <taxon>Coleoptera</taxon>
        <taxon>Polyphaga</taxon>
        <taxon>Cucujiformia</taxon>
        <taxon>Chrysomeloidea</taxon>
        <taxon>Cerambycidae</taxon>
        <taxon>Lepturinae</taxon>
        <taxon>Rhagiini</taxon>
        <taxon>Rhamnusium</taxon>
    </lineage>
</organism>
<accession>A0AAV8ZTD6</accession>
<evidence type="ECO:0000313" key="3">
    <source>
        <dbReference type="Proteomes" id="UP001162156"/>
    </source>
</evidence>
<dbReference type="EMBL" id="JANEYF010000500">
    <property type="protein sequence ID" value="KAJ8969614.1"/>
    <property type="molecule type" value="Genomic_DNA"/>
</dbReference>
<dbReference type="Proteomes" id="UP001162156">
    <property type="component" value="Unassembled WGS sequence"/>
</dbReference>
<reference evidence="2" key="1">
    <citation type="journal article" date="2023" name="Insect Mol. Biol.">
        <title>Genome sequencing provides insights into the evolution of gene families encoding plant cell wall-degrading enzymes in longhorned beetles.</title>
        <authorList>
            <person name="Shin N.R."/>
            <person name="Okamura Y."/>
            <person name="Kirsch R."/>
            <person name="Pauchet Y."/>
        </authorList>
    </citation>
    <scope>NUCLEOTIDE SEQUENCE</scope>
    <source>
        <strain evidence="2">RBIC_L_NR</strain>
    </source>
</reference>
<dbReference type="InterPro" id="IPR029526">
    <property type="entry name" value="PGBD"/>
</dbReference>
<dbReference type="AlphaFoldDB" id="A0AAV8ZTD6"/>
<comment type="caution">
    <text evidence="2">The sequence shown here is derived from an EMBL/GenBank/DDBJ whole genome shotgun (WGS) entry which is preliminary data.</text>
</comment>
<feature type="domain" description="PiggyBac transposable element-derived protein" evidence="1">
    <location>
        <begin position="4"/>
        <end position="131"/>
    </location>
</feature>
<gene>
    <name evidence="2" type="ORF">NQ314_001669</name>
</gene>
<protein>
    <recommendedName>
        <fullName evidence="1">PiggyBac transposable element-derived protein domain-containing protein</fullName>
    </recommendedName>
</protein>
<dbReference type="PANTHER" id="PTHR46599">
    <property type="entry name" value="PIGGYBAC TRANSPOSABLE ELEMENT-DERIVED PROTEIN 4"/>
    <property type="match status" value="1"/>
</dbReference>
<proteinExistence type="predicted"/>
<name>A0AAV8ZTD6_9CUCU</name>